<feature type="binding site" evidence="5">
    <location>
        <begin position="93"/>
        <end position="94"/>
    </location>
    <ligand>
        <name>AMP</name>
        <dbReference type="ChEBI" id="CHEBI:456215"/>
    </ligand>
</feature>
<feature type="domain" description="Calcineurin-like phosphoesterase" evidence="6">
    <location>
        <begin position="14"/>
        <end position="205"/>
    </location>
</feature>
<dbReference type="InterPro" id="IPR046379">
    <property type="entry name" value="cAMP_phosphodiest_CpdA"/>
</dbReference>
<name>A0A1B9P2R0_ALILO</name>
<comment type="catalytic activity">
    <reaction evidence="5">
        <text>3',5'-cyclic AMP + H2O = AMP + H(+)</text>
        <dbReference type="Rhea" id="RHEA:25277"/>
        <dbReference type="ChEBI" id="CHEBI:15377"/>
        <dbReference type="ChEBI" id="CHEBI:15378"/>
        <dbReference type="ChEBI" id="CHEBI:58165"/>
        <dbReference type="ChEBI" id="CHEBI:456215"/>
        <dbReference type="EC" id="3.1.4.53"/>
    </reaction>
</comment>
<feature type="binding site" evidence="5">
    <location>
        <position position="204"/>
    </location>
    <ligand>
        <name>AMP</name>
        <dbReference type="ChEBI" id="CHEBI:456215"/>
    </ligand>
</feature>
<dbReference type="GO" id="GO:0000166">
    <property type="term" value="F:nucleotide binding"/>
    <property type="evidence" value="ECO:0007669"/>
    <property type="project" value="UniProtKB-UniRule"/>
</dbReference>
<dbReference type="GO" id="GO:0046872">
    <property type="term" value="F:metal ion binding"/>
    <property type="evidence" value="ECO:0007669"/>
    <property type="project" value="UniProtKB-UniRule"/>
</dbReference>
<dbReference type="InterPro" id="IPR004843">
    <property type="entry name" value="Calcineurin-like_PHP"/>
</dbReference>
<dbReference type="Proteomes" id="UP000093523">
    <property type="component" value="Unassembled WGS sequence"/>
</dbReference>
<keyword evidence="5" id="KW-0547">Nucleotide-binding</keyword>
<dbReference type="Gene3D" id="3.60.21.10">
    <property type="match status" value="1"/>
</dbReference>
<feature type="binding site" evidence="5">
    <location>
        <position position="202"/>
    </location>
    <ligand>
        <name>Fe cation</name>
        <dbReference type="ChEBI" id="CHEBI:24875"/>
        <label>2</label>
    </ligand>
</feature>
<evidence type="ECO:0000256" key="1">
    <source>
        <dbReference type="ARBA" id="ARBA00022723"/>
    </source>
</evidence>
<keyword evidence="3 5" id="KW-0408">Iron</keyword>
<keyword evidence="2 5" id="KW-0378">Hydrolase</keyword>
<feature type="binding site" evidence="5">
    <location>
        <position position="21"/>
    </location>
    <ligand>
        <name>Fe cation</name>
        <dbReference type="ChEBI" id="CHEBI:24875"/>
        <label>1</label>
    </ligand>
</feature>
<feature type="binding site" evidence="5">
    <location>
        <position position="23"/>
    </location>
    <ligand>
        <name>AMP</name>
        <dbReference type="ChEBI" id="CHEBI:456215"/>
    </ligand>
</feature>
<feature type="binding site" evidence="5">
    <location>
        <position position="204"/>
    </location>
    <ligand>
        <name>Fe cation</name>
        <dbReference type="ChEBI" id="CHEBI:24875"/>
        <label>1</label>
    </ligand>
</feature>
<evidence type="ECO:0000256" key="3">
    <source>
        <dbReference type="ARBA" id="ARBA00023004"/>
    </source>
</evidence>
<feature type="binding site" evidence="5">
    <location>
        <position position="63"/>
    </location>
    <ligand>
        <name>AMP</name>
        <dbReference type="ChEBI" id="CHEBI:456215"/>
    </ligand>
</feature>
<evidence type="ECO:0000313" key="8">
    <source>
        <dbReference type="Proteomes" id="UP000093523"/>
    </source>
</evidence>
<dbReference type="OrthoDB" id="9784378at2"/>
<feature type="binding site" evidence="5">
    <location>
        <position position="63"/>
    </location>
    <ligand>
        <name>Fe cation</name>
        <dbReference type="ChEBI" id="CHEBI:24875"/>
        <label>1</label>
    </ligand>
</feature>
<dbReference type="InterPro" id="IPR029052">
    <property type="entry name" value="Metallo-depent_PP-like"/>
</dbReference>
<evidence type="ECO:0000256" key="4">
    <source>
        <dbReference type="ARBA" id="ARBA00025742"/>
    </source>
</evidence>
<dbReference type="InterPro" id="IPR050884">
    <property type="entry name" value="CNP_phosphodiesterase-III"/>
</dbReference>
<feature type="binding site" evidence="5">
    <location>
        <position position="23"/>
    </location>
    <ligand>
        <name>Fe cation</name>
        <dbReference type="ChEBI" id="CHEBI:24875"/>
        <label>1</label>
    </ligand>
</feature>
<dbReference type="InterPro" id="IPR026575">
    <property type="entry name" value="GpdQ/CpdA-like"/>
</dbReference>
<dbReference type="EMBL" id="MAJU01000006">
    <property type="protein sequence ID" value="OCH22635.1"/>
    <property type="molecule type" value="Genomic_DNA"/>
</dbReference>
<feature type="binding site" evidence="5">
    <location>
        <position position="93"/>
    </location>
    <ligand>
        <name>Fe cation</name>
        <dbReference type="ChEBI" id="CHEBI:24875"/>
        <label>2</label>
    </ligand>
</feature>
<dbReference type="GO" id="GO:0004115">
    <property type="term" value="F:3',5'-cyclic-AMP phosphodiesterase activity"/>
    <property type="evidence" value="ECO:0007669"/>
    <property type="project" value="UniProtKB-UniRule"/>
</dbReference>
<evidence type="ECO:0000256" key="2">
    <source>
        <dbReference type="ARBA" id="ARBA00022801"/>
    </source>
</evidence>
<comment type="function">
    <text evidence="5">Hydrolyzes cAMP to 5'-AMP. Plays an important regulatory role in modulating the intracellular concentration of cAMP, thereby influencing cAMP-dependent processes.</text>
</comment>
<sequence length="274" mass="30495">MLSETLLNKKNGPIRLLQITDTHLFALPEGALLGVPTLKSFQSVVEQVQQQSPHFDAILATGDISQDHTVQSYQHFVEGIEPLKKPCYWLPGNHDYKPSMGGVLPSPQIKDCEHLLIGEHWQVVILDSQVVGVPHGALSTEQLQLLDSALSQHSERHSLILLHHHPLPAGSAWLDQHQLKDNEVFWEVLAKHRNVSGILCGHIHQEMDCIVNNIRLMATPSTCVQFLPDSNDFALDSKAPGWRTLDLLPNGEIVTQVYRLEHCDFSADADAGGY</sequence>
<accession>A0A1B9P2R0</accession>
<dbReference type="Pfam" id="PF00149">
    <property type="entry name" value="Metallophos"/>
    <property type="match status" value="1"/>
</dbReference>
<evidence type="ECO:0000259" key="6">
    <source>
        <dbReference type="Pfam" id="PF00149"/>
    </source>
</evidence>
<keyword evidence="5" id="KW-0114">cAMP</keyword>
<protein>
    <recommendedName>
        <fullName evidence="5">3',5'-cyclic adenosine monophosphate phosphodiesterase CpdA</fullName>
        <shortName evidence="5">3',5'-cyclic AMP phosphodiesterase</shortName>
        <shortName evidence="5">cAMP phosphodiesterase</shortName>
        <ecNumber evidence="5">3.1.4.53</ecNumber>
    </recommendedName>
</protein>
<comment type="cofactor">
    <cofactor evidence="5">
        <name>Fe(2+)</name>
        <dbReference type="ChEBI" id="CHEBI:29033"/>
    </cofactor>
    <text evidence="5">Binds 2 Fe(2+) ions per subunit.</text>
</comment>
<dbReference type="NCBIfam" id="NF008359">
    <property type="entry name" value="PRK11148.1"/>
    <property type="match status" value="1"/>
</dbReference>
<dbReference type="HAMAP" id="MF_00905">
    <property type="entry name" value="cAMP_phosphodiest_CpdA"/>
    <property type="match status" value="1"/>
</dbReference>
<gene>
    <name evidence="5" type="primary">cpdA</name>
    <name evidence="7" type="ORF">A6E04_05905</name>
</gene>
<feature type="binding site" evidence="5">
    <location>
        <position position="63"/>
    </location>
    <ligand>
        <name>Fe cation</name>
        <dbReference type="ChEBI" id="CHEBI:24875"/>
        <label>2</label>
    </ligand>
</feature>
<feature type="binding site" evidence="5">
    <location>
        <position position="163"/>
    </location>
    <ligand>
        <name>Fe cation</name>
        <dbReference type="ChEBI" id="CHEBI:24875"/>
        <label>2</label>
    </ligand>
</feature>
<dbReference type="SUPFAM" id="SSF56300">
    <property type="entry name" value="Metallo-dependent phosphatases"/>
    <property type="match status" value="1"/>
</dbReference>
<comment type="similarity">
    <text evidence="4 5">Belongs to the cyclic nucleotide phosphodiesterase class-III family.</text>
</comment>
<comment type="caution">
    <text evidence="7">The sequence shown here is derived from an EMBL/GenBank/DDBJ whole genome shotgun (WGS) entry which is preliminary data.</text>
</comment>
<proteinExistence type="inferred from homology"/>
<dbReference type="CDD" id="cd07402">
    <property type="entry name" value="MPP_GpdQ"/>
    <property type="match status" value="1"/>
</dbReference>
<dbReference type="STRING" id="688.A6E04_05905"/>
<evidence type="ECO:0000313" key="7">
    <source>
        <dbReference type="EMBL" id="OCH22635.1"/>
    </source>
</evidence>
<keyword evidence="1 5" id="KW-0479">Metal-binding</keyword>
<dbReference type="PANTHER" id="PTHR42988:SF2">
    <property type="entry name" value="CYCLIC NUCLEOTIDE PHOSPHODIESTERASE CBUA0032-RELATED"/>
    <property type="match status" value="1"/>
</dbReference>
<organism evidence="7 8">
    <name type="scientific">Aliivibrio logei</name>
    <name type="common">Vibrio logei</name>
    <dbReference type="NCBI Taxonomy" id="688"/>
    <lineage>
        <taxon>Bacteria</taxon>
        <taxon>Pseudomonadati</taxon>
        <taxon>Pseudomonadota</taxon>
        <taxon>Gammaproteobacteria</taxon>
        <taxon>Vibrionales</taxon>
        <taxon>Vibrionaceae</taxon>
        <taxon>Aliivibrio</taxon>
    </lineage>
</organism>
<dbReference type="AlphaFoldDB" id="A0A1B9P2R0"/>
<evidence type="ECO:0000256" key="5">
    <source>
        <dbReference type="HAMAP-Rule" id="MF_00905"/>
    </source>
</evidence>
<reference evidence="7 8" key="1">
    <citation type="submission" date="2016-06" db="EMBL/GenBank/DDBJ databases">
        <authorList>
            <person name="Kjaerup R.B."/>
            <person name="Dalgaard T.S."/>
            <person name="Juul-Madsen H.R."/>
        </authorList>
    </citation>
    <scope>NUCLEOTIDE SEQUENCE [LARGE SCALE GENOMIC DNA]</scope>
    <source>
        <strain evidence="7 8">1S159</strain>
    </source>
</reference>
<dbReference type="EC" id="3.1.4.53" evidence="5"/>
<dbReference type="PANTHER" id="PTHR42988">
    <property type="entry name" value="PHOSPHOHYDROLASE"/>
    <property type="match status" value="1"/>
</dbReference>
<dbReference type="RefSeq" id="WP_065610010.1">
    <property type="nucleotide sequence ID" value="NZ_CAWMPN010000006.1"/>
</dbReference>